<feature type="transmembrane region" description="Helical" evidence="7">
    <location>
        <begin position="116"/>
        <end position="136"/>
    </location>
</feature>
<dbReference type="PANTHER" id="PTHR30238">
    <property type="entry name" value="MEMBRANE BOUND PREDICTED REDOX MODULATOR"/>
    <property type="match status" value="1"/>
</dbReference>
<feature type="transmembrane region" description="Helical" evidence="7">
    <location>
        <begin position="186"/>
        <end position="206"/>
    </location>
</feature>
<evidence type="ECO:0000256" key="4">
    <source>
        <dbReference type="ARBA" id="ARBA00022989"/>
    </source>
</evidence>
<sequence>MPTDLIVGFFTLTLLEIVLGIDNLVFISILSSKLPEHQRDKARKLGIGLALITRLALLGSISWIIQLTEPLFSIGDMEFSGQSLILLVGGFFLLAKGTYEIHESLEGEEDHKGSKVGAAFGMVVTQIVALDLVFSLDSVITAVGMIDPEGAGIWVMVAAVVIAVIVMLVSANPLSKFVHDHPTVKMLALAFLLLIGMSLVAEGFGFHIEKGFIYTAMGFSLFVEILNLLAARRRRKRSGAQASPVKLASRYAETPATGDAGAVAAADAVAPREAEEESTTGRTEPTSGGSA</sequence>
<comment type="subcellular location">
    <subcellularLocation>
        <location evidence="1">Membrane</location>
        <topology evidence="1">Multi-pass membrane protein</topology>
    </subcellularLocation>
</comment>
<name>A0A1T4SL08_9ACTN</name>
<protein>
    <submittedName>
        <fullName evidence="8">Membrane protein TerC, possibly involved in tellurium resistance</fullName>
    </submittedName>
</protein>
<dbReference type="Pfam" id="PF03741">
    <property type="entry name" value="TerC"/>
    <property type="match status" value="1"/>
</dbReference>
<dbReference type="STRING" id="1122192.SAMN02745673_03621"/>
<accession>A0A1T4SL08</accession>
<evidence type="ECO:0000256" key="7">
    <source>
        <dbReference type="SAM" id="Phobius"/>
    </source>
</evidence>
<feature type="transmembrane region" description="Helical" evidence="7">
    <location>
        <begin position="6"/>
        <end position="26"/>
    </location>
</feature>
<evidence type="ECO:0000313" key="9">
    <source>
        <dbReference type="Proteomes" id="UP000190637"/>
    </source>
</evidence>
<feature type="transmembrane region" description="Helical" evidence="7">
    <location>
        <begin position="47"/>
        <end position="67"/>
    </location>
</feature>
<dbReference type="RefSeq" id="WP_078762890.1">
    <property type="nucleotide sequence ID" value="NZ_FUWS01000010.1"/>
</dbReference>
<keyword evidence="9" id="KW-1185">Reference proteome</keyword>
<evidence type="ECO:0000256" key="6">
    <source>
        <dbReference type="SAM" id="MobiDB-lite"/>
    </source>
</evidence>
<dbReference type="Proteomes" id="UP000190637">
    <property type="component" value="Unassembled WGS sequence"/>
</dbReference>
<feature type="compositionally biased region" description="Polar residues" evidence="6">
    <location>
        <begin position="280"/>
        <end position="291"/>
    </location>
</feature>
<evidence type="ECO:0000256" key="1">
    <source>
        <dbReference type="ARBA" id="ARBA00004141"/>
    </source>
</evidence>
<keyword evidence="4 7" id="KW-1133">Transmembrane helix</keyword>
<evidence type="ECO:0000313" key="8">
    <source>
        <dbReference type="EMBL" id="SKA28877.1"/>
    </source>
</evidence>
<proteinExistence type="inferred from homology"/>
<feature type="region of interest" description="Disordered" evidence="6">
    <location>
        <begin position="256"/>
        <end position="291"/>
    </location>
</feature>
<feature type="transmembrane region" description="Helical" evidence="7">
    <location>
        <begin position="151"/>
        <end position="174"/>
    </location>
</feature>
<keyword evidence="3 7" id="KW-0812">Transmembrane</keyword>
<dbReference type="OrthoDB" id="9805314at2"/>
<comment type="similarity">
    <text evidence="2">Belongs to the TerC family.</text>
</comment>
<evidence type="ECO:0000256" key="2">
    <source>
        <dbReference type="ARBA" id="ARBA00007511"/>
    </source>
</evidence>
<dbReference type="InterPro" id="IPR005496">
    <property type="entry name" value="Integral_membrane_TerC"/>
</dbReference>
<dbReference type="EMBL" id="FUWS01000010">
    <property type="protein sequence ID" value="SKA28877.1"/>
    <property type="molecule type" value="Genomic_DNA"/>
</dbReference>
<dbReference type="GO" id="GO:0016020">
    <property type="term" value="C:membrane"/>
    <property type="evidence" value="ECO:0007669"/>
    <property type="project" value="UniProtKB-SubCell"/>
</dbReference>
<evidence type="ECO:0000256" key="5">
    <source>
        <dbReference type="ARBA" id="ARBA00023136"/>
    </source>
</evidence>
<feature type="compositionally biased region" description="Low complexity" evidence="6">
    <location>
        <begin position="256"/>
        <end position="271"/>
    </location>
</feature>
<dbReference type="PANTHER" id="PTHR30238:SF4">
    <property type="entry name" value="SLL1022 PROTEIN"/>
    <property type="match status" value="1"/>
</dbReference>
<dbReference type="AlphaFoldDB" id="A0A1T4SL08"/>
<keyword evidence="5 7" id="KW-0472">Membrane</keyword>
<organism evidence="8 9">
    <name type="scientific">Marinactinospora thermotolerans DSM 45154</name>
    <dbReference type="NCBI Taxonomy" id="1122192"/>
    <lineage>
        <taxon>Bacteria</taxon>
        <taxon>Bacillati</taxon>
        <taxon>Actinomycetota</taxon>
        <taxon>Actinomycetes</taxon>
        <taxon>Streptosporangiales</taxon>
        <taxon>Nocardiopsidaceae</taxon>
        <taxon>Marinactinospora</taxon>
    </lineage>
</organism>
<evidence type="ECO:0000256" key="3">
    <source>
        <dbReference type="ARBA" id="ARBA00022692"/>
    </source>
</evidence>
<feature type="transmembrane region" description="Helical" evidence="7">
    <location>
        <begin position="212"/>
        <end position="231"/>
    </location>
</feature>
<reference evidence="8 9" key="1">
    <citation type="submission" date="2017-02" db="EMBL/GenBank/DDBJ databases">
        <authorList>
            <person name="Peterson S.W."/>
        </authorList>
    </citation>
    <scope>NUCLEOTIDE SEQUENCE [LARGE SCALE GENOMIC DNA]</scope>
    <source>
        <strain evidence="8 9">DSM 45154</strain>
    </source>
</reference>
<feature type="transmembrane region" description="Helical" evidence="7">
    <location>
        <begin position="79"/>
        <end position="95"/>
    </location>
</feature>
<gene>
    <name evidence="8" type="ORF">SAMN02745673_03621</name>
</gene>